<dbReference type="EMBL" id="CP014160">
    <property type="protein sequence ID" value="AMB94368.1"/>
    <property type="molecule type" value="Genomic_DNA"/>
</dbReference>
<dbReference type="RefSeq" id="WP_067974893.1">
    <property type="nucleotide sequence ID" value="NZ_CAJHKM010000001.1"/>
</dbReference>
<evidence type="ECO:0000313" key="4">
    <source>
        <dbReference type="Proteomes" id="UP000069912"/>
    </source>
</evidence>
<proteinExistence type="predicted"/>
<keyword evidence="4" id="KW-1185">Reference proteome</keyword>
<dbReference type="OrthoDB" id="3540923at2"/>
<dbReference type="EMBL" id="PKGY01000007">
    <property type="protein sequence ID" value="PKZ20691.1"/>
    <property type="molecule type" value="Genomic_DNA"/>
</dbReference>
<evidence type="ECO:0000256" key="1">
    <source>
        <dbReference type="SAM" id="Coils"/>
    </source>
</evidence>
<dbReference type="GeneID" id="92903645"/>
<reference evidence="3 5" key="3">
    <citation type="submission" date="2017-12" db="EMBL/GenBank/DDBJ databases">
        <title>Phylogenetic diversity of female urinary microbiome.</title>
        <authorList>
            <person name="Thomas-White K."/>
            <person name="Wolfe A.J."/>
        </authorList>
    </citation>
    <scope>NUCLEOTIDE SEQUENCE [LARGE SCALE GENOMIC DNA]</scope>
    <source>
        <strain evidence="3 5">UMB0139</strain>
    </source>
</reference>
<feature type="coiled-coil region" evidence="1">
    <location>
        <begin position="4"/>
        <end position="74"/>
    </location>
</feature>
<dbReference type="Proteomes" id="UP000069912">
    <property type="component" value="Chromosome"/>
</dbReference>
<accession>A0A0X8FBN2</accession>
<gene>
    <name evidence="2" type="ORF">AWM72_06140</name>
    <name evidence="3" type="ORF">CYJ28_09400</name>
</gene>
<reference evidence="2 4" key="1">
    <citation type="journal article" date="2016" name="Genome Announc.">
        <title>Complete Genome Sequences of Aerococcus christensenii CCUG 28831T, Aerococcus sanguinicola CCUG 43001T, Aerococcus urinae CCUG 36881T, Aerococcus urinaeequi CCUG 28094T, Aerococcus urinaehominis CCUG 42038 BT, and Aerococcus viridans CCUG 4311T.</title>
        <authorList>
            <person name="Carkaci D."/>
            <person name="Dargis R."/>
            <person name="Nielsen X.C."/>
            <person name="Skovgaard O."/>
            <person name="Fuursted K."/>
            <person name="Christensen J.J."/>
        </authorList>
    </citation>
    <scope>NUCLEOTIDE SEQUENCE [LARGE SCALE GENOMIC DNA]</scope>
    <source>
        <strain evidence="2 4">CCUG43001</strain>
    </source>
</reference>
<protein>
    <submittedName>
        <fullName evidence="2">Uncharacterized protein</fullName>
    </submittedName>
</protein>
<organism evidence="2 4">
    <name type="scientific">Aerococcus sanguinicola</name>
    <dbReference type="NCBI Taxonomy" id="119206"/>
    <lineage>
        <taxon>Bacteria</taxon>
        <taxon>Bacillati</taxon>
        <taxon>Bacillota</taxon>
        <taxon>Bacilli</taxon>
        <taxon>Lactobacillales</taxon>
        <taxon>Aerococcaceae</taxon>
        <taxon>Aerococcus</taxon>
    </lineage>
</organism>
<name>A0A0X8FBN2_9LACT</name>
<dbReference type="AlphaFoldDB" id="A0A0X8FBN2"/>
<dbReference type="KEGG" id="asan:AWM72_06140"/>
<reference evidence="4" key="2">
    <citation type="submission" date="2016-01" db="EMBL/GenBank/DDBJ databases">
        <title>Six Aerococcus type strain genome sequencing and assembly using PacBio and Illumina Hiseq.</title>
        <authorList>
            <person name="Carkaci D."/>
            <person name="Dargis R."/>
            <person name="Nielsen X.C."/>
            <person name="Skovgaard O."/>
            <person name="Fuursted K."/>
            <person name="Christensen J.J."/>
        </authorList>
    </citation>
    <scope>NUCLEOTIDE SEQUENCE [LARGE SCALE GENOMIC DNA]</scope>
    <source>
        <strain evidence="4">CCUG43001</strain>
    </source>
</reference>
<evidence type="ECO:0000313" key="2">
    <source>
        <dbReference type="EMBL" id="AMB94368.1"/>
    </source>
</evidence>
<evidence type="ECO:0000313" key="5">
    <source>
        <dbReference type="Proteomes" id="UP000234239"/>
    </source>
</evidence>
<sequence>MKTLEEVKEARQAAQEVLSGLDKAIKSLQDASSWGVMDLLGGGFVSSMMKRDHMKRSNQELEDLKRGLDKLDHELADLGLSLPDELSDSWGDNFVDVWLDNIFIDAKVQYEIKDQLKALQKLRQSIVELEEDLAEKMDQLK</sequence>
<dbReference type="Proteomes" id="UP000234239">
    <property type="component" value="Unassembled WGS sequence"/>
</dbReference>
<keyword evidence="1" id="KW-0175">Coiled coil</keyword>
<feature type="coiled-coil region" evidence="1">
    <location>
        <begin position="112"/>
        <end position="139"/>
    </location>
</feature>
<evidence type="ECO:0000313" key="3">
    <source>
        <dbReference type="EMBL" id="PKZ20691.1"/>
    </source>
</evidence>